<name>A0ACC0CP50_9PEZI</name>
<evidence type="ECO:0000313" key="2">
    <source>
        <dbReference type="Proteomes" id="UP001497680"/>
    </source>
</evidence>
<dbReference type="Proteomes" id="UP001497680">
    <property type="component" value="Unassembled WGS sequence"/>
</dbReference>
<evidence type="ECO:0000313" key="1">
    <source>
        <dbReference type="EMBL" id="KAI6082047.1"/>
    </source>
</evidence>
<accession>A0ACC0CP50</accession>
<sequence length="803" mass="82849">MSSTLQLIFFSLVGLGQATRLFNVTTHGGHVNGNGTTFTNATAFYKSPGQVLSMSLKHVNRKGVRTPSLAKRYVGSEVLGVYGAAYFAELSIGSGSDQTVDVLLDTGSFELWVNPDCASTSVGELCDTFGRYDPGQSPTAKNLNKNFRIQYGQGNASGDYYQDDIYISGAMVEDQQFGVSTQSSDVWFGILGLGRGEGNGIMDYPSVVDQLATQGYTDSKLFSLDLGGQPGPTSAITGEIVFGGVDTNKYAGNLVKVPIDPSDPHYVVTLTSLTLDSANSNSNSKSGSSSGSDFHTSANNALPVPVIVDSGTTLSLLPEPVVSALAAEFPGAAPDGNGGYTVPCSLRDDADSRVRFGFRGDGGEDVMMSVRYSDFIWQADTDECVLGAWYTPDIGVWILGDTFLRGAYVTFDQANNGLYMAEYIRCGEDSNLVPVPAGPDAAANIPGSCTAAAVAQRPAATQPHDNGNSATRAAVTTKIEPEYTEVYTPVPLTGTAGTPITTATAKQARPAATSAATGDENCDENGNPIAQSLHSTAVATVTNTVIRHVSYTADGTPTTQLETVKMVSTVSTAVDVPRTSASAGLSGDTATAHAHATPVLTQKVEMHTTTAMQPERYNSRLGTGTGMGTGRMEGVQASSFPMSPPSFESRTQSHIRLSSQVMSHAMPSAPSPPQQQQNIPANVGVGAGAGAAGAVVYGGMGWGFNTSSSNNNNNYGGNNAVASHGTFNSMGTAGIAAPTGGPIGPVVVPAPAPTPAPVVPPRPTATHSGFIIGTSGAADGSRGSGLSMWMIGVLVSALALAVC</sequence>
<protein>
    <submittedName>
        <fullName evidence="1">Acid protease</fullName>
    </submittedName>
</protein>
<keyword evidence="1" id="KW-0645">Protease</keyword>
<reference evidence="1 2" key="1">
    <citation type="journal article" date="2022" name="New Phytol.">
        <title>Ecological generalism drives hyperdiversity of secondary metabolite gene clusters in xylarialean endophytes.</title>
        <authorList>
            <person name="Franco M.E.E."/>
            <person name="Wisecaver J.H."/>
            <person name="Arnold A.E."/>
            <person name="Ju Y.M."/>
            <person name="Slot J.C."/>
            <person name="Ahrendt S."/>
            <person name="Moore L.P."/>
            <person name="Eastman K.E."/>
            <person name="Scott K."/>
            <person name="Konkel Z."/>
            <person name="Mondo S.J."/>
            <person name="Kuo A."/>
            <person name="Hayes R.D."/>
            <person name="Haridas S."/>
            <person name="Andreopoulos B."/>
            <person name="Riley R."/>
            <person name="LaButti K."/>
            <person name="Pangilinan J."/>
            <person name="Lipzen A."/>
            <person name="Amirebrahimi M."/>
            <person name="Yan J."/>
            <person name="Adam C."/>
            <person name="Keymanesh K."/>
            <person name="Ng V."/>
            <person name="Louie K."/>
            <person name="Northen T."/>
            <person name="Drula E."/>
            <person name="Henrissat B."/>
            <person name="Hsieh H.M."/>
            <person name="Youens-Clark K."/>
            <person name="Lutzoni F."/>
            <person name="Miadlikowska J."/>
            <person name="Eastwood D.C."/>
            <person name="Hamelin R.C."/>
            <person name="Grigoriev I.V."/>
            <person name="U'Ren J.M."/>
        </authorList>
    </citation>
    <scope>NUCLEOTIDE SEQUENCE [LARGE SCALE GENOMIC DNA]</scope>
    <source>
        <strain evidence="1 2">ER1909</strain>
    </source>
</reference>
<keyword evidence="1" id="KW-0378">Hydrolase</keyword>
<proteinExistence type="predicted"/>
<comment type="caution">
    <text evidence="1">The sequence shown here is derived from an EMBL/GenBank/DDBJ whole genome shotgun (WGS) entry which is preliminary data.</text>
</comment>
<organism evidence="1 2">
    <name type="scientific">Hypoxylon rubiginosum</name>
    <dbReference type="NCBI Taxonomy" id="110542"/>
    <lineage>
        <taxon>Eukaryota</taxon>
        <taxon>Fungi</taxon>
        <taxon>Dikarya</taxon>
        <taxon>Ascomycota</taxon>
        <taxon>Pezizomycotina</taxon>
        <taxon>Sordariomycetes</taxon>
        <taxon>Xylariomycetidae</taxon>
        <taxon>Xylariales</taxon>
        <taxon>Hypoxylaceae</taxon>
        <taxon>Hypoxylon</taxon>
    </lineage>
</organism>
<keyword evidence="2" id="KW-1185">Reference proteome</keyword>
<gene>
    <name evidence="1" type="ORF">F4821DRAFT_14587</name>
</gene>
<dbReference type="EMBL" id="MU394380">
    <property type="protein sequence ID" value="KAI6082047.1"/>
    <property type="molecule type" value="Genomic_DNA"/>
</dbReference>